<comment type="subcellular location">
    <subcellularLocation>
        <location evidence="1">Cell membrane</location>
        <topology evidence="1">Multi-pass membrane protein</topology>
    </subcellularLocation>
</comment>
<dbReference type="RefSeq" id="WP_161046680.1">
    <property type="nucleotide sequence ID" value="NZ_WWCR01000019.1"/>
</dbReference>
<evidence type="ECO:0000256" key="6">
    <source>
        <dbReference type="ARBA" id="ARBA00023136"/>
    </source>
</evidence>
<dbReference type="Gene3D" id="3.30.450.20">
    <property type="entry name" value="PAS domain"/>
    <property type="match status" value="1"/>
</dbReference>
<dbReference type="GO" id="GO:0007165">
    <property type="term" value="P:signal transduction"/>
    <property type="evidence" value="ECO:0007669"/>
    <property type="project" value="UniProtKB-KW"/>
</dbReference>
<evidence type="ECO:0000256" key="4">
    <source>
        <dbReference type="ARBA" id="ARBA00022692"/>
    </source>
</evidence>
<dbReference type="InterPro" id="IPR004089">
    <property type="entry name" value="MCPsignal_dom"/>
</dbReference>
<dbReference type="Proteomes" id="UP000469734">
    <property type="component" value="Unassembled WGS sequence"/>
</dbReference>
<keyword evidence="6 9" id="KW-0472">Membrane</keyword>
<dbReference type="FunFam" id="1.10.287.950:FF:000001">
    <property type="entry name" value="Methyl-accepting chemotaxis sensory transducer"/>
    <property type="match status" value="1"/>
</dbReference>
<organism evidence="11 14">
    <name type="scientific">Duganella margarita</name>
    <dbReference type="NCBI Taxonomy" id="2692170"/>
    <lineage>
        <taxon>Bacteria</taxon>
        <taxon>Pseudomonadati</taxon>
        <taxon>Pseudomonadota</taxon>
        <taxon>Betaproteobacteria</taxon>
        <taxon>Burkholderiales</taxon>
        <taxon>Oxalobacteraceae</taxon>
        <taxon>Telluria group</taxon>
        <taxon>Duganella</taxon>
    </lineage>
</organism>
<evidence type="ECO:0000256" key="5">
    <source>
        <dbReference type="ARBA" id="ARBA00022989"/>
    </source>
</evidence>
<dbReference type="InterPro" id="IPR033480">
    <property type="entry name" value="sCache_2"/>
</dbReference>
<name>A0A7X4H2B6_9BURK</name>
<dbReference type="PROSITE" id="PS50111">
    <property type="entry name" value="CHEMOTAXIS_TRANSDUC_2"/>
    <property type="match status" value="1"/>
</dbReference>
<comment type="caution">
    <text evidence="11">The sequence shown here is derived from an EMBL/GenBank/DDBJ whole genome shotgun (WGS) entry which is preliminary data.</text>
</comment>
<dbReference type="CDD" id="cd11386">
    <property type="entry name" value="MCP_signal"/>
    <property type="match status" value="1"/>
</dbReference>
<comment type="similarity">
    <text evidence="7">Belongs to the methyl-accepting chemotaxis (MCP) protein family.</text>
</comment>
<evidence type="ECO:0000256" key="8">
    <source>
        <dbReference type="PROSITE-ProRule" id="PRU00284"/>
    </source>
</evidence>
<dbReference type="SMART" id="SM01049">
    <property type="entry name" value="Cache_2"/>
    <property type="match status" value="1"/>
</dbReference>
<keyword evidence="4 9" id="KW-0812">Transmembrane</keyword>
<dbReference type="GO" id="GO:0006935">
    <property type="term" value="P:chemotaxis"/>
    <property type="evidence" value="ECO:0007669"/>
    <property type="project" value="TreeGrafter"/>
</dbReference>
<keyword evidence="5 9" id="KW-1133">Transmembrane helix</keyword>
<evidence type="ECO:0000313" key="12">
    <source>
        <dbReference type="EMBL" id="MYN41722.1"/>
    </source>
</evidence>
<dbReference type="InterPro" id="IPR051310">
    <property type="entry name" value="MCP_chemotaxis"/>
</dbReference>
<evidence type="ECO:0000256" key="2">
    <source>
        <dbReference type="ARBA" id="ARBA00022475"/>
    </source>
</evidence>
<dbReference type="Pfam" id="PF17200">
    <property type="entry name" value="sCache_2"/>
    <property type="match status" value="1"/>
</dbReference>
<dbReference type="EMBL" id="WWCR01000019">
    <property type="protein sequence ID" value="MYM74043.1"/>
    <property type="molecule type" value="Genomic_DNA"/>
</dbReference>
<gene>
    <name evidence="12" type="ORF">GTP55_20390</name>
    <name evidence="11" type="ORF">GTP56_17820</name>
</gene>
<dbReference type="SMART" id="SM00283">
    <property type="entry name" value="MA"/>
    <property type="match status" value="1"/>
</dbReference>
<evidence type="ECO:0000256" key="9">
    <source>
        <dbReference type="SAM" id="Phobius"/>
    </source>
</evidence>
<evidence type="ECO:0000313" key="11">
    <source>
        <dbReference type="EMBL" id="MYM74043.1"/>
    </source>
</evidence>
<evidence type="ECO:0000256" key="1">
    <source>
        <dbReference type="ARBA" id="ARBA00004651"/>
    </source>
</evidence>
<protein>
    <submittedName>
        <fullName evidence="11">Methyl-accepting chemotaxis protein</fullName>
    </submittedName>
</protein>
<dbReference type="GO" id="GO:0004888">
    <property type="term" value="F:transmembrane signaling receptor activity"/>
    <property type="evidence" value="ECO:0007669"/>
    <property type="project" value="TreeGrafter"/>
</dbReference>
<dbReference type="EMBL" id="WWCS01000014">
    <property type="protein sequence ID" value="MYN41722.1"/>
    <property type="molecule type" value="Genomic_DNA"/>
</dbReference>
<dbReference type="SUPFAM" id="SSF58104">
    <property type="entry name" value="Methyl-accepting chemotaxis protein (MCP) signaling domain"/>
    <property type="match status" value="1"/>
</dbReference>
<keyword evidence="13" id="KW-1185">Reference proteome</keyword>
<keyword evidence="2" id="KW-1003">Cell membrane</keyword>
<evidence type="ECO:0000313" key="14">
    <source>
        <dbReference type="Proteomes" id="UP000469734"/>
    </source>
</evidence>
<proteinExistence type="inferred from homology"/>
<evidence type="ECO:0000256" key="3">
    <source>
        <dbReference type="ARBA" id="ARBA00022481"/>
    </source>
</evidence>
<evidence type="ECO:0000256" key="7">
    <source>
        <dbReference type="ARBA" id="ARBA00029447"/>
    </source>
</evidence>
<dbReference type="GO" id="GO:0005886">
    <property type="term" value="C:plasma membrane"/>
    <property type="evidence" value="ECO:0007669"/>
    <property type="project" value="UniProtKB-SubCell"/>
</dbReference>
<feature type="domain" description="Methyl-accepting transducer" evidence="10">
    <location>
        <begin position="271"/>
        <end position="500"/>
    </location>
</feature>
<evidence type="ECO:0000313" key="13">
    <source>
        <dbReference type="Proteomes" id="UP000466332"/>
    </source>
</evidence>
<dbReference type="PANTHER" id="PTHR43531">
    <property type="entry name" value="PROTEIN ICFG"/>
    <property type="match status" value="1"/>
</dbReference>
<evidence type="ECO:0000259" key="10">
    <source>
        <dbReference type="PROSITE" id="PS50111"/>
    </source>
</evidence>
<feature type="transmembrane region" description="Helical" evidence="9">
    <location>
        <begin position="188"/>
        <end position="209"/>
    </location>
</feature>
<keyword evidence="8" id="KW-0807">Transducer</keyword>
<dbReference type="Proteomes" id="UP000466332">
    <property type="component" value="Unassembled WGS sequence"/>
</dbReference>
<dbReference type="AlphaFoldDB" id="A0A7X4H2B6"/>
<sequence length="530" mass="55917">MLTLTFKQKLWLPLICSLLCLTAVAVVDALQLRTTRFEERQQALTDMNDAALNVVRRYAAEASDGKADLAGAQRRAMATLDSMRYGTDSYVSLISAGGTILQNPGNPASNGKNMLDFRDADGVYIFREFARIAGTAEGSGFVKFLWQRPGQKDATPKLARISSYKPWGWVFLTGVYTDDIEADFHRSLMMSALGLLAAGTVLLLVSGAVNRSLSRALGGAPEYAVAVANRIATNDLSKPVVLSDGDDSSLLHAMHTMQHNLVGTIGEIRGSAETIATASSQIAVGNLDLSARTETQASSLEETAASMEQLTAAVRQNAENAHQANELVQTTAQVAQQGGQVIGRVIQTMGDINDASSRVVDIIGVIDGIAFQTNILALNAAVEAARAGDQGRGFAVVATEVRNLAQRSAAAAREVKQLIDNSVASIAAGQTLVEQAGSTMAQVVSSVSRVTQIMAAISDASREQSTGIGHVNQAMTEMDAVTQQNAALVEQAAAAAGSMQEQASYLTGCVGVFRLAQGDADVRRPLLSLN</sequence>
<reference evidence="13 14" key="1">
    <citation type="submission" date="2019-12" db="EMBL/GenBank/DDBJ databases">
        <title>Novel species isolated from a subtropical stream in China.</title>
        <authorList>
            <person name="Lu H."/>
        </authorList>
    </citation>
    <scope>NUCLEOTIDE SEQUENCE [LARGE SCALE GENOMIC DNA]</scope>
    <source>
        <strain evidence="12 13">FT109W</strain>
        <strain evidence="11 14">FT134W</strain>
    </source>
</reference>
<keyword evidence="3" id="KW-0488">Methylation</keyword>
<accession>A0A7X4H2B6</accession>
<dbReference type="PANTHER" id="PTHR43531:SF14">
    <property type="entry name" value="METHYL-ACCEPTING CHEMOTAXIS PROTEIN I-RELATED"/>
    <property type="match status" value="1"/>
</dbReference>
<dbReference type="Gene3D" id="1.10.287.950">
    <property type="entry name" value="Methyl-accepting chemotaxis protein"/>
    <property type="match status" value="1"/>
</dbReference>
<dbReference type="Pfam" id="PF00015">
    <property type="entry name" value="MCPsignal"/>
    <property type="match status" value="1"/>
</dbReference>